<protein>
    <submittedName>
        <fullName evidence="1">ADP-ribosylglycohydrolase family protein</fullName>
    </submittedName>
</protein>
<dbReference type="InterPro" id="IPR036705">
    <property type="entry name" value="Ribosyl_crysJ1_sf"/>
</dbReference>
<dbReference type="PANTHER" id="PTHR16222:SF12">
    <property type="entry name" value="ADP-RIBOSYLGLYCOHYDROLASE-RELATED"/>
    <property type="match status" value="1"/>
</dbReference>
<evidence type="ECO:0000313" key="2">
    <source>
        <dbReference type="Proteomes" id="UP000609346"/>
    </source>
</evidence>
<dbReference type="EMBL" id="JACXZA010000004">
    <property type="protein sequence ID" value="MBD3920458.1"/>
    <property type="molecule type" value="Genomic_DNA"/>
</dbReference>
<dbReference type="SUPFAM" id="SSF101478">
    <property type="entry name" value="ADP-ribosylglycohydrolase"/>
    <property type="match status" value="1"/>
</dbReference>
<dbReference type="InterPro" id="IPR005502">
    <property type="entry name" value="Ribosyl_crysJ1"/>
</dbReference>
<sequence length="298" mass="32648">MVEPLSLLDRIRGGLYGVAVGDALGGTTEFMSRTGIQKTHDYLTEIIGGGVWDLEPGEVTDDTMMTLCVADGIMEQPDAPMAAIGEHFLTWYRSDPKDIGNIIRYVLSRYDGNWMEAAFVAHMDLGQSAGNGALMRCLPVALAYANLEEVERVSRQQAKMTHYDDRCAATCSMYNRIAYRMLVEGAGLEEAIAVDIAGTEYTDLLQPGAQPNCEPTGFVVDTMRWVLHLLLTSNSFEEVVQRAANEGGDADTIGAIAGGLAGIHYGYAGIPQRYAERILIKERLDVLSERLYALRLGR</sequence>
<dbReference type="PANTHER" id="PTHR16222">
    <property type="entry name" value="ADP-RIBOSYLGLYCOHYDROLASE"/>
    <property type="match status" value="1"/>
</dbReference>
<dbReference type="InterPro" id="IPR050792">
    <property type="entry name" value="ADP-ribosylglycohydrolase"/>
</dbReference>
<accession>A0ABR8MWX6</accession>
<keyword evidence="2" id="KW-1185">Reference proteome</keyword>
<dbReference type="Pfam" id="PF03747">
    <property type="entry name" value="ADP_ribosyl_GH"/>
    <property type="match status" value="1"/>
</dbReference>
<comment type="caution">
    <text evidence="1">The sequence shown here is derived from an EMBL/GenBank/DDBJ whole genome shotgun (WGS) entry which is preliminary data.</text>
</comment>
<reference evidence="1 2" key="1">
    <citation type="submission" date="2020-09" db="EMBL/GenBank/DDBJ databases">
        <title>Paenibacillus sp. strain PR3 16S rRNA gene Genome sequencing and assembly.</title>
        <authorList>
            <person name="Kim J."/>
        </authorList>
    </citation>
    <scope>NUCLEOTIDE SEQUENCE [LARGE SCALE GENOMIC DNA]</scope>
    <source>
        <strain evidence="1 2">PR3</strain>
    </source>
</reference>
<gene>
    <name evidence="1" type="ORF">H8B09_16975</name>
</gene>
<organism evidence="1 2">
    <name type="scientific">Paenibacillus terricola</name>
    <dbReference type="NCBI Taxonomy" id="2763503"/>
    <lineage>
        <taxon>Bacteria</taxon>
        <taxon>Bacillati</taxon>
        <taxon>Bacillota</taxon>
        <taxon>Bacilli</taxon>
        <taxon>Bacillales</taxon>
        <taxon>Paenibacillaceae</taxon>
        <taxon>Paenibacillus</taxon>
    </lineage>
</organism>
<dbReference type="RefSeq" id="WP_191204754.1">
    <property type="nucleotide sequence ID" value="NZ_JACXZA010000004.1"/>
</dbReference>
<dbReference type="Gene3D" id="1.10.4080.10">
    <property type="entry name" value="ADP-ribosylation/Crystallin J1"/>
    <property type="match status" value="1"/>
</dbReference>
<proteinExistence type="predicted"/>
<evidence type="ECO:0000313" key="1">
    <source>
        <dbReference type="EMBL" id="MBD3920458.1"/>
    </source>
</evidence>
<dbReference type="Proteomes" id="UP000609346">
    <property type="component" value="Unassembled WGS sequence"/>
</dbReference>
<name>A0ABR8MWX6_9BACL</name>